<proteinExistence type="predicted"/>
<keyword evidence="2" id="KW-1185">Reference proteome</keyword>
<evidence type="ECO:0000313" key="1">
    <source>
        <dbReference type="EMBL" id="GHE83224.1"/>
    </source>
</evidence>
<reference evidence="2" key="1">
    <citation type="journal article" date="2019" name="Int. J. Syst. Evol. Microbiol.">
        <title>The Global Catalogue of Microorganisms (GCM) 10K type strain sequencing project: providing services to taxonomists for standard genome sequencing and annotation.</title>
        <authorList>
            <consortium name="The Broad Institute Genomics Platform"/>
            <consortium name="The Broad Institute Genome Sequencing Center for Infectious Disease"/>
            <person name="Wu L."/>
            <person name="Ma J."/>
        </authorList>
    </citation>
    <scope>NUCLEOTIDE SEQUENCE [LARGE SCALE GENOMIC DNA]</scope>
    <source>
        <strain evidence="2">CGMCC 4.7677</strain>
    </source>
</reference>
<protein>
    <recommendedName>
        <fullName evidence="3">Short-chain dehydrogenase</fullName>
    </recommendedName>
</protein>
<organism evidence="1 2">
    <name type="scientific">Amycolatopsis deserti</name>
    <dbReference type="NCBI Taxonomy" id="185696"/>
    <lineage>
        <taxon>Bacteria</taxon>
        <taxon>Bacillati</taxon>
        <taxon>Actinomycetota</taxon>
        <taxon>Actinomycetes</taxon>
        <taxon>Pseudonocardiales</taxon>
        <taxon>Pseudonocardiaceae</taxon>
        <taxon>Amycolatopsis</taxon>
    </lineage>
</organism>
<accession>A0ABQ3IIY0</accession>
<comment type="caution">
    <text evidence="1">The sequence shown here is derived from an EMBL/GenBank/DDBJ whole genome shotgun (WGS) entry which is preliminary data.</text>
</comment>
<evidence type="ECO:0008006" key="3">
    <source>
        <dbReference type="Google" id="ProtNLM"/>
    </source>
</evidence>
<name>A0ABQ3IIY0_9PSEU</name>
<dbReference type="Proteomes" id="UP000605897">
    <property type="component" value="Unassembled WGS sequence"/>
</dbReference>
<gene>
    <name evidence="1" type="ORF">GCM10017786_12810</name>
</gene>
<evidence type="ECO:0000313" key="2">
    <source>
        <dbReference type="Proteomes" id="UP000605897"/>
    </source>
</evidence>
<sequence length="205" mass="22363">MAGRKALILAGTGMLARVAEVLTQEGWHVVLPSRRYHPLDCELRPGAAARRSMRPPGHRPYRPGTIRPWGGGRAIWVEAHWDRPRELAAKAELALRGPADLLVAWIHEQYRRSVMGAVESLLADEAPVVEVRGGLSGTGTVEPPDPLLPLHPTQVVQLGTVSAYDAHRSLAQEEIAEGVLDAVRRALNGHATSTHQIGQLRPLVR</sequence>
<dbReference type="EMBL" id="BNAU01000001">
    <property type="protein sequence ID" value="GHE83224.1"/>
    <property type="molecule type" value="Genomic_DNA"/>
</dbReference>
<dbReference type="RefSeq" id="WP_229874241.1">
    <property type="nucleotide sequence ID" value="NZ_BNAU01000001.1"/>
</dbReference>